<name>A0A062TNX8_9PROT</name>
<comment type="caution">
    <text evidence="1">The sequence shown here is derived from an EMBL/GenBank/DDBJ whole genome shotgun (WGS) entry which is preliminary data.</text>
</comment>
<gene>
    <name evidence="1" type="ORF">HY3_04185</name>
</gene>
<accession>A0A328JYU1</accession>
<protein>
    <submittedName>
        <fullName evidence="1">Uncharacterized protein</fullName>
    </submittedName>
</protein>
<evidence type="ECO:0000313" key="1">
    <source>
        <dbReference type="EMBL" id="RAN31293.1"/>
    </source>
</evidence>
<keyword evidence="2" id="KW-1185">Reference proteome</keyword>
<dbReference type="EMBL" id="AWFB01000056">
    <property type="protein sequence ID" value="RAN31293.1"/>
    <property type="molecule type" value="Genomic_DNA"/>
</dbReference>
<dbReference type="AlphaFoldDB" id="A0A062TNX8"/>
<dbReference type="Proteomes" id="UP000249123">
    <property type="component" value="Unassembled WGS sequence"/>
</dbReference>
<reference evidence="1 2" key="1">
    <citation type="submission" date="2013-04" db="EMBL/GenBank/DDBJ databases">
        <title>Hyphomonas sp. T24B3 Genome Sequencing.</title>
        <authorList>
            <person name="Lai Q."/>
            <person name="Shao Z."/>
        </authorList>
    </citation>
    <scope>NUCLEOTIDE SEQUENCE [LARGE SCALE GENOMIC DNA]</scope>
    <source>
        <strain evidence="1 2">T24B3</strain>
    </source>
</reference>
<evidence type="ECO:0000313" key="2">
    <source>
        <dbReference type="Proteomes" id="UP000249123"/>
    </source>
</evidence>
<accession>A0A062TNX8</accession>
<proteinExistence type="predicted"/>
<sequence>MSRALIVPHTMNIRVNKKRLFGYEVIAFPPQLKKQLLRRSGQKGHIIFRTTPIRCFPAQNEVTMLESLTTAFSTQAIAFGVLLMGCGIVVVEAVRSSREVLWGDMFMDDLDD</sequence>
<organism evidence="1 2">
    <name type="scientific">Hyphomonas pacifica</name>
    <dbReference type="NCBI Taxonomy" id="1280941"/>
    <lineage>
        <taxon>Bacteria</taxon>
        <taxon>Pseudomonadati</taxon>
        <taxon>Pseudomonadota</taxon>
        <taxon>Alphaproteobacteria</taxon>
        <taxon>Hyphomonadales</taxon>
        <taxon>Hyphomonadaceae</taxon>
        <taxon>Hyphomonas</taxon>
    </lineage>
</organism>